<evidence type="ECO:0000259" key="17">
    <source>
        <dbReference type="PROSITE" id="PS52004"/>
    </source>
</evidence>
<name>A0A5R9G5X9_9BACL</name>
<evidence type="ECO:0000256" key="9">
    <source>
        <dbReference type="ARBA" id="ARBA00023160"/>
    </source>
</evidence>
<evidence type="ECO:0000256" key="8">
    <source>
        <dbReference type="ARBA" id="ARBA00023098"/>
    </source>
</evidence>
<keyword evidence="19" id="KW-1185">Reference proteome</keyword>
<organism evidence="18 19">
    <name type="scientific">Paenibacillus antri</name>
    <dbReference type="NCBI Taxonomy" id="2582848"/>
    <lineage>
        <taxon>Bacteria</taxon>
        <taxon>Bacillati</taxon>
        <taxon>Bacillota</taxon>
        <taxon>Bacilli</taxon>
        <taxon>Bacillales</taxon>
        <taxon>Paenibacillaceae</taxon>
        <taxon>Paenibacillus</taxon>
    </lineage>
</organism>
<evidence type="ECO:0000313" key="19">
    <source>
        <dbReference type="Proteomes" id="UP000309676"/>
    </source>
</evidence>
<comment type="similarity">
    <text evidence="2 14 16">Belongs to the thiolase-like superfamily. Beta-ketoacyl-ACP synthases family.</text>
</comment>
<keyword evidence="5 14" id="KW-0444">Lipid biosynthesis</keyword>
<sequence>MEKRRVVVTGMGVVSPIGSDVTAFGDALATGRSGITTIDAFDPAGYPTRMAGQVRDFRPEAYMGTKEARVYDRFLQFAVASAKQAIAASGLDVAANADRVGVYVGSGIGGIHTLLDNHRQFAERGPKRVSPFMIPMMIGNMAAGQLSILTGARGPTFAPVSACATGNHAIGEAFHAIRAGRADAMIAGGAEAPIHELAFAGFCNMHAMSGRNDDPTRASRPFDADRDGFVMGEGAGILVLEELESALARGADIWAEVAGYGASSDAYHITATDPEGRGAYMAMKAALDDASLRPEEIDYINAHGTGTPVGDASETKAILALFPRENERPPVSSTKSMTGHLFGAAGAVEAVASVLAIRRGLLPPTINYETPDPACALDVVPNVARPAAANAVLSNGFGFGGHNAVLAFRRYFQK</sequence>
<keyword evidence="10 14" id="KW-0012">Acyltransferase</keyword>
<evidence type="ECO:0000256" key="6">
    <source>
        <dbReference type="ARBA" id="ARBA00022679"/>
    </source>
</evidence>
<dbReference type="SUPFAM" id="SSF53901">
    <property type="entry name" value="Thiolase-like"/>
    <property type="match status" value="2"/>
</dbReference>
<dbReference type="PROSITE" id="PS52004">
    <property type="entry name" value="KS3_2"/>
    <property type="match status" value="1"/>
</dbReference>
<dbReference type="Pfam" id="PF02801">
    <property type="entry name" value="Ketoacyl-synt_C"/>
    <property type="match status" value="1"/>
</dbReference>
<accession>A0A5R9G5X9</accession>
<comment type="catalytic activity">
    <reaction evidence="13 14">
        <text>a fatty acyl-[ACP] + malonyl-[ACP] + H(+) = a 3-oxoacyl-[ACP] + holo-[ACP] + CO2</text>
        <dbReference type="Rhea" id="RHEA:22836"/>
        <dbReference type="Rhea" id="RHEA-COMP:9623"/>
        <dbReference type="Rhea" id="RHEA-COMP:9685"/>
        <dbReference type="Rhea" id="RHEA-COMP:9916"/>
        <dbReference type="Rhea" id="RHEA-COMP:14125"/>
        <dbReference type="ChEBI" id="CHEBI:15378"/>
        <dbReference type="ChEBI" id="CHEBI:16526"/>
        <dbReference type="ChEBI" id="CHEBI:64479"/>
        <dbReference type="ChEBI" id="CHEBI:78449"/>
        <dbReference type="ChEBI" id="CHEBI:78776"/>
        <dbReference type="ChEBI" id="CHEBI:138651"/>
    </reaction>
</comment>
<dbReference type="OrthoDB" id="9808669at2"/>
<evidence type="ECO:0000256" key="12">
    <source>
        <dbReference type="ARBA" id="ARBA00047318"/>
    </source>
</evidence>
<evidence type="ECO:0000256" key="5">
    <source>
        <dbReference type="ARBA" id="ARBA00022516"/>
    </source>
</evidence>
<evidence type="ECO:0000256" key="15">
    <source>
        <dbReference type="PIRSR" id="PIRSR000447-1"/>
    </source>
</evidence>
<feature type="domain" description="Ketosynthase family 3 (KS3)" evidence="17">
    <location>
        <begin position="3"/>
        <end position="410"/>
    </location>
</feature>
<evidence type="ECO:0000256" key="3">
    <source>
        <dbReference type="ARBA" id="ARBA00012356"/>
    </source>
</evidence>
<comment type="pathway">
    <text evidence="1 14">Lipid metabolism; fatty acid biosynthesis.</text>
</comment>
<keyword evidence="9 14" id="KW-0275">Fatty acid biosynthesis</keyword>
<dbReference type="RefSeq" id="WP_138195185.1">
    <property type="nucleotide sequence ID" value="NZ_VCIW01000010.1"/>
</dbReference>
<dbReference type="Pfam" id="PF00109">
    <property type="entry name" value="ketoacyl-synt"/>
    <property type="match status" value="1"/>
</dbReference>
<evidence type="ECO:0000256" key="7">
    <source>
        <dbReference type="ARBA" id="ARBA00022832"/>
    </source>
</evidence>
<dbReference type="InterPro" id="IPR018201">
    <property type="entry name" value="Ketoacyl_synth_AS"/>
</dbReference>
<gene>
    <name evidence="18" type="primary">fabF</name>
    <name evidence="18" type="ORF">FE782_15765</name>
</gene>
<evidence type="ECO:0000256" key="2">
    <source>
        <dbReference type="ARBA" id="ARBA00008467"/>
    </source>
</evidence>
<keyword evidence="6 14" id="KW-0808">Transferase</keyword>
<dbReference type="InterPro" id="IPR017568">
    <property type="entry name" value="3-oxoacyl-ACP_synth-2"/>
</dbReference>
<dbReference type="GO" id="GO:0004315">
    <property type="term" value="F:3-oxoacyl-[acyl-carrier-protein] synthase activity"/>
    <property type="evidence" value="ECO:0007669"/>
    <property type="project" value="UniProtKB-UniRule"/>
</dbReference>
<dbReference type="EMBL" id="VCIW01000010">
    <property type="protein sequence ID" value="TLS51191.1"/>
    <property type="molecule type" value="Genomic_DNA"/>
</dbReference>
<dbReference type="CDD" id="cd00834">
    <property type="entry name" value="KAS_I_II"/>
    <property type="match status" value="1"/>
</dbReference>
<comment type="catalytic activity">
    <reaction evidence="12 14">
        <text>(9Z)-hexadecenoyl-[ACP] + malonyl-[ACP] + H(+) = 3-oxo-(11Z)-octadecenoyl-[ACP] + holo-[ACP] + CO2</text>
        <dbReference type="Rhea" id="RHEA:55040"/>
        <dbReference type="Rhea" id="RHEA-COMP:9623"/>
        <dbReference type="Rhea" id="RHEA-COMP:9685"/>
        <dbReference type="Rhea" id="RHEA-COMP:10800"/>
        <dbReference type="Rhea" id="RHEA-COMP:14074"/>
        <dbReference type="ChEBI" id="CHEBI:15378"/>
        <dbReference type="ChEBI" id="CHEBI:16526"/>
        <dbReference type="ChEBI" id="CHEBI:64479"/>
        <dbReference type="ChEBI" id="CHEBI:78449"/>
        <dbReference type="ChEBI" id="CHEBI:83989"/>
        <dbReference type="ChEBI" id="CHEBI:138538"/>
        <dbReference type="EC" id="2.3.1.179"/>
    </reaction>
</comment>
<evidence type="ECO:0000256" key="1">
    <source>
        <dbReference type="ARBA" id="ARBA00005194"/>
    </source>
</evidence>
<dbReference type="PANTHER" id="PTHR11712:SF336">
    <property type="entry name" value="3-OXOACYL-[ACYL-CARRIER-PROTEIN] SYNTHASE, MITOCHONDRIAL"/>
    <property type="match status" value="1"/>
</dbReference>
<dbReference type="PROSITE" id="PS00606">
    <property type="entry name" value="KS3_1"/>
    <property type="match status" value="1"/>
</dbReference>
<evidence type="ECO:0000256" key="14">
    <source>
        <dbReference type="PIRNR" id="PIRNR000447"/>
    </source>
</evidence>
<protein>
    <recommendedName>
        <fullName evidence="4 14">3-oxoacyl-[acyl-carrier-protein] synthase 2</fullName>
        <ecNumber evidence="3 14">2.3.1.179</ecNumber>
    </recommendedName>
</protein>
<dbReference type="InterPro" id="IPR020841">
    <property type="entry name" value="PKS_Beta-ketoAc_synthase_dom"/>
</dbReference>
<dbReference type="GO" id="GO:0005829">
    <property type="term" value="C:cytosol"/>
    <property type="evidence" value="ECO:0007669"/>
    <property type="project" value="TreeGrafter"/>
</dbReference>
<dbReference type="Gene3D" id="3.40.47.10">
    <property type="match status" value="1"/>
</dbReference>
<dbReference type="PIRSF" id="PIRSF000447">
    <property type="entry name" value="KAS_II"/>
    <property type="match status" value="1"/>
</dbReference>
<dbReference type="NCBIfam" id="NF005589">
    <property type="entry name" value="PRK07314.1"/>
    <property type="match status" value="1"/>
</dbReference>
<dbReference type="GO" id="GO:0006633">
    <property type="term" value="P:fatty acid biosynthetic process"/>
    <property type="evidence" value="ECO:0007669"/>
    <property type="project" value="UniProtKB-UniRule"/>
</dbReference>
<dbReference type="Proteomes" id="UP000309676">
    <property type="component" value="Unassembled WGS sequence"/>
</dbReference>
<dbReference type="FunFam" id="3.40.47.10:FF:000009">
    <property type="entry name" value="3-oxoacyl-[acyl-carrier-protein] synthase 2"/>
    <property type="match status" value="1"/>
</dbReference>
<comment type="function">
    <text evidence="11 14">Involved in the type II fatty acid elongation cycle. Catalyzes the elongation of a wide range of acyl-ACP by the addition of two carbons from malonyl-ACP to an acyl acceptor. Can efficiently catalyze the conversion of palmitoleoyl-ACP (cis-hexadec-9-enoyl-ACP) to cis-vaccenoyl-ACP (cis-octadec-11-enoyl-ACP), an essential step in the thermal regulation of fatty acid composition.</text>
</comment>
<evidence type="ECO:0000256" key="13">
    <source>
        <dbReference type="ARBA" id="ARBA00047659"/>
    </source>
</evidence>
<dbReference type="SMART" id="SM00825">
    <property type="entry name" value="PKS_KS"/>
    <property type="match status" value="1"/>
</dbReference>
<feature type="active site" description="For beta-ketoacyl synthase activity" evidence="15">
    <location>
        <position position="163"/>
    </location>
</feature>
<keyword evidence="7" id="KW-0276">Fatty acid metabolism</keyword>
<dbReference type="NCBIfam" id="TIGR03150">
    <property type="entry name" value="fabF"/>
    <property type="match status" value="1"/>
</dbReference>
<evidence type="ECO:0000256" key="11">
    <source>
        <dbReference type="ARBA" id="ARBA00024006"/>
    </source>
</evidence>
<evidence type="ECO:0000256" key="4">
    <source>
        <dbReference type="ARBA" id="ARBA00014657"/>
    </source>
</evidence>
<dbReference type="UniPathway" id="UPA00094"/>
<dbReference type="AlphaFoldDB" id="A0A5R9G5X9"/>
<evidence type="ECO:0000256" key="16">
    <source>
        <dbReference type="RuleBase" id="RU003694"/>
    </source>
</evidence>
<comment type="caution">
    <text evidence="18">The sequence shown here is derived from an EMBL/GenBank/DDBJ whole genome shotgun (WGS) entry which is preliminary data.</text>
</comment>
<dbReference type="InterPro" id="IPR014030">
    <property type="entry name" value="Ketoacyl_synth_N"/>
</dbReference>
<dbReference type="InterPro" id="IPR014031">
    <property type="entry name" value="Ketoacyl_synth_C"/>
</dbReference>
<evidence type="ECO:0000313" key="18">
    <source>
        <dbReference type="EMBL" id="TLS51191.1"/>
    </source>
</evidence>
<dbReference type="PANTHER" id="PTHR11712">
    <property type="entry name" value="POLYKETIDE SYNTHASE-RELATED"/>
    <property type="match status" value="1"/>
</dbReference>
<dbReference type="InterPro" id="IPR016039">
    <property type="entry name" value="Thiolase-like"/>
</dbReference>
<evidence type="ECO:0000256" key="10">
    <source>
        <dbReference type="ARBA" id="ARBA00023315"/>
    </source>
</evidence>
<reference evidence="18 19" key="1">
    <citation type="submission" date="2019-05" db="EMBL/GenBank/DDBJ databases">
        <authorList>
            <person name="Narsing Rao M.P."/>
            <person name="Li W.J."/>
        </authorList>
    </citation>
    <scope>NUCLEOTIDE SEQUENCE [LARGE SCALE GENOMIC DNA]</scope>
    <source>
        <strain evidence="18 19">SYSU_K30003</strain>
    </source>
</reference>
<dbReference type="InterPro" id="IPR000794">
    <property type="entry name" value="Beta-ketoacyl_synthase"/>
</dbReference>
<dbReference type="EC" id="2.3.1.179" evidence="3 14"/>
<proteinExistence type="inferred from homology"/>
<keyword evidence="8" id="KW-0443">Lipid metabolism</keyword>